<dbReference type="InterPro" id="IPR009908">
    <property type="entry name" value="Methylamine_util_MauE"/>
</dbReference>
<dbReference type="InterPro" id="IPR036249">
    <property type="entry name" value="Thioredoxin-like_sf"/>
</dbReference>
<name>A0A542EFL5_9MICO</name>
<dbReference type="SUPFAM" id="SSF52833">
    <property type="entry name" value="Thioredoxin-like"/>
    <property type="match status" value="1"/>
</dbReference>
<evidence type="ECO:0000256" key="3">
    <source>
        <dbReference type="ARBA" id="ARBA00022989"/>
    </source>
</evidence>
<evidence type="ECO:0000256" key="6">
    <source>
        <dbReference type="SAM" id="Phobius"/>
    </source>
</evidence>
<reference evidence="8 9" key="1">
    <citation type="submission" date="2019-06" db="EMBL/GenBank/DDBJ databases">
        <title>Sequencing the genomes of 1000 actinobacteria strains.</title>
        <authorList>
            <person name="Klenk H.-P."/>
        </authorList>
    </citation>
    <scope>NUCLEOTIDE SEQUENCE [LARGE SCALE GENOMIC DNA]</scope>
    <source>
        <strain evidence="8 9">DSM 19828</strain>
    </source>
</reference>
<evidence type="ECO:0000313" key="8">
    <source>
        <dbReference type="EMBL" id="TQJ14104.1"/>
    </source>
</evidence>
<dbReference type="AlphaFoldDB" id="A0A542EFL5"/>
<feature type="coiled-coil region" evidence="5">
    <location>
        <begin position="309"/>
        <end position="336"/>
    </location>
</feature>
<dbReference type="OrthoDB" id="5006039at2"/>
<comment type="subcellular location">
    <subcellularLocation>
        <location evidence="1">Membrane</location>
        <topology evidence="1">Multi-pass membrane protein</topology>
    </subcellularLocation>
</comment>
<feature type="transmembrane region" description="Helical" evidence="6">
    <location>
        <begin position="71"/>
        <end position="96"/>
    </location>
</feature>
<evidence type="ECO:0000256" key="2">
    <source>
        <dbReference type="ARBA" id="ARBA00022692"/>
    </source>
</evidence>
<keyword evidence="2 6" id="KW-0812">Transmembrane</keyword>
<feature type="transmembrane region" description="Helical" evidence="6">
    <location>
        <begin position="153"/>
        <end position="170"/>
    </location>
</feature>
<evidence type="ECO:0000256" key="1">
    <source>
        <dbReference type="ARBA" id="ARBA00004141"/>
    </source>
</evidence>
<feature type="transmembrane region" description="Helical" evidence="6">
    <location>
        <begin position="117"/>
        <end position="133"/>
    </location>
</feature>
<accession>A0A542EFL5</accession>
<dbReference type="RefSeq" id="WP_141928016.1">
    <property type="nucleotide sequence ID" value="NZ_BAABCI010000034.1"/>
</dbReference>
<dbReference type="UniPathway" id="UPA00895"/>
<keyword evidence="5" id="KW-0175">Coiled coil</keyword>
<comment type="caution">
    <text evidence="8">The sequence shown here is derived from an EMBL/GenBank/DDBJ whole genome shotgun (WGS) entry which is preliminary data.</text>
</comment>
<keyword evidence="3 6" id="KW-1133">Transmembrane helix</keyword>
<dbReference type="GO" id="GO:0016020">
    <property type="term" value="C:membrane"/>
    <property type="evidence" value="ECO:0007669"/>
    <property type="project" value="UniProtKB-SubCell"/>
</dbReference>
<dbReference type="EMBL" id="VFMO01000001">
    <property type="protein sequence ID" value="TQJ14104.1"/>
    <property type="molecule type" value="Genomic_DNA"/>
</dbReference>
<dbReference type="GO" id="GO:0030416">
    <property type="term" value="P:methylamine metabolic process"/>
    <property type="evidence" value="ECO:0007669"/>
    <property type="project" value="InterPro"/>
</dbReference>
<dbReference type="Gene3D" id="3.40.30.10">
    <property type="entry name" value="Glutaredoxin"/>
    <property type="match status" value="1"/>
</dbReference>
<proteinExistence type="predicted"/>
<sequence length="343" mass="36163">MPSAPWIVAALLLVLALVVSAAFKVRDPRTTEDAFLSLRLPDALRSMKAPQLLPYAEFALAAALLLVPSPLYVVVAALALALFVAYLVVVVRALGFDEPVTCGCFGKLGLGEIDKRTVVRNVLLVGAAALALVDAVRGGSMIERITDFGGTEWGWVLGVLAAVALTGLVVHGGSAETTPVAESLEDGEEFDYVRQPIPYGALIARDGETVALHSIAMSKPVLLVSVSLGCGSCIRTMEHVPPWAAEQPMLRVVMIAAGTQAEDAPDLGEHVEWMTDPNGITTRTLGMAYPSAVLLGMDGQLAGGPVAGYDEIESFLADIDAELSEAQAQFEAAQEQQLQEQSV</sequence>
<evidence type="ECO:0000256" key="5">
    <source>
        <dbReference type="SAM" id="Coils"/>
    </source>
</evidence>
<evidence type="ECO:0000313" key="9">
    <source>
        <dbReference type="Proteomes" id="UP000320806"/>
    </source>
</evidence>
<feature type="domain" description="Methylamine utilisation protein MauE" evidence="7">
    <location>
        <begin position="6"/>
        <end position="133"/>
    </location>
</feature>
<organism evidence="8 9">
    <name type="scientific">Yimella lutea</name>
    <dbReference type="NCBI Taxonomy" id="587872"/>
    <lineage>
        <taxon>Bacteria</taxon>
        <taxon>Bacillati</taxon>
        <taxon>Actinomycetota</taxon>
        <taxon>Actinomycetes</taxon>
        <taxon>Micrococcales</taxon>
        <taxon>Dermacoccaceae</taxon>
        <taxon>Yimella</taxon>
    </lineage>
</organism>
<dbReference type="Proteomes" id="UP000320806">
    <property type="component" value="Unassembled WGS sequence"/>
</dbReference>
<protein>
    <submittedName>
        <fullName evidence="8">Methylamine utilization protein MauE</fullName>
    </submittedName>
</protein>
<evidence type="ECO:0000256" key="4">
    <source>
        <dbReference type="ARBA" id="ARBA00023136"/>
    </source>
</evidence>
<dbReference type="Pfam" id="PF07291">
    <property type="entry name" value="MauE"/>
    <property type="match status" value="1"/>
</dbReference>
<evidence type="ECO:0000259" key="7">
    <source>
        <dbReference type="Pfam" id="PF07291"/>
    </source>
</evidence>
<gene>
    <name evidence="8" type="ORF">FB459_1551</name>
</gene>
<keyword evidence="9" id="KW-1185">Reference proteome</keyword>
<keyword evidence="4 6" id="KW-0472">Membrane</keyword>